<dbReference type="SUPFAM" id="SSF55874">
    <property type="entry name" value="ATPase domain of HSP90 chaperone/DNA topoisomerase II/histidine kinase"/>
    <property type="match status" value="1"/>
</dbReference>
<evidence type="ECO:0000256" key="2">
    <source>
        <dbReference type="ARBA" id="ARBA00022777"/>
    </source>
</evidence>
<comment type="caution">
    <text evidence="6">The sequence shown here is derived from an EMBL/GenBank/DDBJ whole genome shotgun (WGS) entry which is preliminary data.</text>
</comment>
<dbReference type="Pfam" id="PF07730">
    <property type="entry name" value="HisKA_3"/>
    <property type="match status" value="1"/>
</dbReference>
<sequence length="572" mass="61628">MGGEQVRGPGQMPQLRLDELLDELQTRIGAVRGTRDRLHSLLEAVLSVGRELDLAQVLQRIVETAVALVDAGYGALGVIGQGQMLDEFLPVGISEELRSQIGDLPSGHGLLGELIRNPEPLRLAELRDHPASSGFPDHHPPMHSFLGVPIRVRDKVFGNLYLTEKHNGAEFDAEDESVLSTLAVAAGIAIENARLYEEARLRERWLEASAEFTQKLLSGGSEIEVLALMVERAQQIISADLGIVELVEQNDDLRPVIALGQGAEAFLDTVLPREGTLAGTVLVSGVHAESADIRTDPRVTFRPERWAGIGPVVAVPLSTGEGVRGVLLLARSAGRPVFGQSETSPLAGFAGQAALALELADRRREAEQVSLLADRDRIARDLHDLAIQRLFATGMTLQSAQRFVDHPEASERLMRAVDDLDTTIKIIRSTIFGLREHEAPGGAPGLRVRVVRTVEEAVPTLGFTPAVRMEGLIETDVPRAVTDDVVAVLVEALSNVARHARAARAEVSLVVHKGMLRLTVEDDGTGMQNGDGHRGGLRNLAERAERLGGELTVAVGDLGGTRLSWRIPVDGS</sequence>
<dbReference type="CDD" id="cd16917">
    <property type="entry name" value="HATPase_UhpB-NarQ-NarX-like"/>
    <property type="match status" value="1"/>
</dbReference>
<reference evidence="6 7" key="1">
    <citation type="submission" date="2020-08" db="EMBL/GenBank/DDBJ databases">
        <title>Genemic of Streptomyces polyaspartic.</title>
        <authorList>
            <person name="Liu W."/>
        </authorList>
    </citation>
    <scope>NUCLEOTIDE SEQUENCE [LARGE SCALE GENOMIC DNA]</scope>
    <source>
        <strain evidence="6 7">TRM66268-LWL</strain>
    </source>
</reference>
<dbReference type="SUPFAM" id="SSF55781">
    <property type="entry name" value="GAF domain-like"/>
    <property type="match status" value="2"/>
</dbReference>
<evidence type="ECO:0000313" key="6">
    <source>
        <dbReference type="EMBL" id="MBC9715337.1"/>
    </source>
</evidence>
<dbReference type="EMBL" id="JACTVJ010000011">
    <property type="protein sequence ID" value="MBC9715337.1"/>
    <property type="molecule type" value="Genomic_DNA"/>
</dbReference>
<dbReference type="Proteomes" id="UP000642284">
    <property type="component" value="Unassembled WGS sequence"/>
</dbReference>
<dbReference type="InterPro" id="IPR003018">
    <property type="entry name" value="GAF"/>
</dbReference>
<evidence type="ECO:0000259" key="5">
    <source>
        <dbReference type="SMART" id="SM00387"/>
    </source>
</evidence>
<accession>A0ABR7SK04</accession>
<dbReference type="RefSeq" id="WP_187815803.1">
    <property type="nucleotide sequence ID" value="NZ_JACTVJ010000011.1"/>
</dbReference>
<dbReference type="SMART" id="SM00065">
    <property type="entry name" value="GAF"/>
    <property type="match status" value="2"/>
</dbReference>
<organism evidence="6 7">
    <name type="scientific">Streptomyces polyasparticus</name>
    <dbReference type="NCBI Taxonomy" id="2767826"/>
    <lineage>
        <taxon>Bacteria</taxon>
        <taxon>Bacillati</taxon>
        <taxon>Actinomycetota</taxon>
        <taxon>Actinomycetes</taxon>
        <taxon>Kitasatosporales</taxon>
        <taxon>Streptomycetaceae</taxon>
        <taxon>Streptomyces</taxon>
    </lineage>
</organism>
<dbReference type="InterPro" id="IPR050482">
    <property type="entry name" value="Sensor_HK_TwoCompSys"/>
</dbReference>
<gene>
    <name evidence="6" type="ORF">H9Y04_22570</name>
</gene>
<dbReference type="InterPro" id="IPR036890">
    <property type="entry name" value="HATPase_C_sf"/>
</dbReference>
<keyword evidence="7" id="KW-1185">Reference proteome</keyword>
<dbReference type="PANTHER" id="PTHR24421">
    <property type="entry name" value="NITRATE/NITRITE SENSOR PROTEIN NARX-RELATED"/>
    <property type="match status" value="1"/>
</dbReference>
<evidence type="ECO:0000259" key="4">
    <source>
        <dbReference type="SMART" id="SM00065"/>
    </source>
</evidence>
<proteinExistence type="predicted"/>
<keyword evidence="1" id="KW-0808">Transferase</keyword>
<feature type="domain" description="GAF" evidence="4">
    <location>
        <begin position="53"/>
        <end position="200"/>
    </location>
</feature>
<dbReference type="PANTHER" id="PTHR24421:SF56">
    <property type="entry name" value="OXYGEN SENSOR HISTIDINE KINASE RESPONSE REGULATOR DOST"/>
    <property type="match status" value="1"/>
</dbReference>
<dbReference type="SMART" id="SM00387">
    <property type="entry name" value="HATPase_c"/>
    <property type="match status" value="1"/>
</dbReference>
<dbReference type="Pfam" id="PF02518">
    <property type="entry name" value="HATPase_c"/>
    <property type="match status" value="1"/>
</dbReference>
<keyword evidence="3" id="KW-0902">Two-component regulatory system</keyword>
<dbReference type="Gene3D" id="3.30.450.40">
    <property type="match status" value="2"/>
</dbReference>
<evidence type="ECO:0000313" key="7">
    <source>
        <dbReference type="Proteomes" id="UP000642284"/>
    </source>
</evidence>
<dbReference type="Gene3D" id="1.20.5.1930">
    <property type="match status" value="1"/>
</dbReference>
<dbReference type="InterPro" id="IPR029016">
    <property type="entry name" value="GAF-like_dom_sf"/>
</dbReference>
<evidence type="ECO:0000256" key="3">
    <source>
        <dbReference type="ARBA" id="ARBA00023012"/>
    </source>
</evidence>
<dbReference type="InterPro" id="IPR011712">
    <property type="entry name" value="Sig_transdc_His_kin_sub3_dim/P"/>
</dbReference>
<evidence type="ECO:0000256" key="1">
    <source>
        <dbReference type="ARBA" id="ARBA00022679"/>
    </source>
</evidence>
<feature type="domain" description="GAF" evidence="4">
    <location>
        <begin position="221"/>
        <end position="367"/>
    </location>
</feature>
<name>A0ABR7SK04_9ACTN</name>
<dbReference type="Gene3D" id="3.30.565.10">
    <property type="entry name" value="Histidine kinase-like ATPase, C-terminal domain"/>
    <property type="match status" value="1"/>
</dbReference>
<dbReference type="Pfam" id="PF13185">
    <property type="entry name" value="GAF_2"/>
    <property type="match status" value="2"/>
</dbReference>
<protein>
    <submittedName>
        <fullName evidence="6">GAF domain-containing protein</fullName>
    </submittedName>
</protein>
<feature type="domain" description="Histidine kinase/HSP90-like ATPase" evidence="5">
    <location>
        <begin position="480"/>
        <end position="571"/>
    </location>
</feature>
<keyword evidence="2" id="KW-0418">Kinase</keyword>
<dbReference type="InterPro" id="IPR003594">
    <property type="entry name" value="HATPase_dom"/>
</dbReference>